<proteinExistence type="predicted"/>
<name>A0ACB9E5R7_CICIN</name>
<reference evidence="2" key="1">
    <citation type="journal article" date="2022" name="Mol. Ecol. Resour.">
        <title>The genomes of chicory, endive, great burdock and yacon provide insights into Asteraceae palaeo-polyploidization history and plant inulin production.</title>
        <authorList>
            <person name="Fan W."/>
            <person name="Wang S."/>
            <person name="Wang H."/>
            <person name="Wang A."/>
            <person name="Jiang F."/>
            <person name="Liu H."/>
            <person name="Zhao H."/>
            <person name="Xu D."/>
            <person name="Zhang Y."/>
        </authorList>
    </citation>
    <scope>NUCLEOTIDE SEQUENCE [LARGE SCALE GENOMIC DNA]</scope>
    <source>
        <strain evidence="2">cv. Punajuju</strain>
    </source>
</reference>
<keyword evidence="2" id="KW-1185">Reference proteome</keyword>
<dbReference type="EMBL" id="CM042012">
    <property type="protein sequence ID" value="KAI3754010.1"/>
    <property type="molecule type" value="Genomic_DNA"/>
</dbReference>
<reference evidence="1 2" key="2">
    <citation type="journal article" date="2022" name="Mol. Ecol. Resour.">
        <title>The genomes of chicory, endive, great burdock and yacon provide insights into Asteraceae paleo-polyploidization history and plant inulin production.</title>
        <authorList>
            <person name="Fan W."/>
            <person name="Wang S."/>
            <person name="Wang H."/>
            <person name="Wang A."/>
            <person name="Jiang F."/>
            <person name="Liu H."/>
            <person name="Zhao H."/>
            <person name="Xu D."/>
            <person name="Zhang Y."/>
        </authorList>
    </citation>
    <scope>NUCLEOTIDE SEQUENCE [LARGE SCALE GENOMIC DNA]</scope>
    <source>
        <strain evidence="2">cv. Punajuju</strain>
        <tissue evidence="1">Leaves</tissue>
    </source>
</reference>
<organism evidence="1 2">
    <name type="scientific">Cichorium intybus</name>
    <name type="common">Chicory</name>
    <dbReference type="NCBI Taxonomy" id="13427"/>
    <lineage>
        <taxon>Eukaryota</taxon>
        <taxon>Viridiplantae</taxon>
        <taxon>Streptophyta</taxon>
        <taxon>Embryophyta</taxon>
        <taxon>Tracheophyta</taxon>
        <taxon>Spermatophyta</taxon>
        <taxon>Magnoliopsida</taxon>
        <taxon>eudicotyledons</taxon>
        <taxon>Gunneridae</taxon>
        <taxon>Pentapetalae</taxon>
        <taxon>asterids</taxon>
        <taxon>campanulids</taxon>
        <taxon>Asterales</taxon>
        <taxon>Asteraceae</taxon>
        <taxon>Cichorioideae</taxon>
        <taxon>Cichorieae</taxon>
        <taxon>Cichoriinae</taxon>
        <taxon>Cichorium</taxon>
    </lineage>
</organism>
<protein>
    <submittedName>
        <fullName evidence="1">Uncharacterized protein</fullName>
    </submittedName>
</protein>
<comment type="caution">
    <text evidence="1">The sequence shown here is derived from an EMBL/GenBank/DDBJ whole genome shotgun (WGS) entry which is preliminary data.</text>
</comment>
<evidence type="ECO:0000313" key="1">
    <source>
        <dbReference type="EMBL" id="KAI3754010.1"/>
    </source>
</evidence>
<sequence>MSSPDANLAKYLIPLEEINRATENFSQERCIGDGGFGAVYKGQLSERWENRTAAIKRLSRDSHQGEREFYNELEMLSKFHHENIISFIGYCDEDSEMILVYYYAINGSLDHHLQDPNRMGCITWPQRLMICIGAARGLNYLHSGLGEHQRVIHRDVKSANILLDSNLVAKICDFGLSRLGPRNQPDTELYTKVAGTSFYLDPTYHESRILRKESDVYSFGVVLFEILSGMLVYRERSIGDEQQFLMHSVRRYHRKETDKIIDPHIRNEIDSRSFDIFKETAYQCISFNLRERPTLDTVIKKIEQALVIQISVHPTSTTIERFAIEDLMRKLKSGIPHDQRTAAGEIRLLSKANADNRIIFAKAGAIPLLTDLLAVPDSLTQEHAVTALFNLSIYDENKVGIVSSGALPSIVHVLKEGSMEARENAAATLLSISLIDENKVAIGAVGAIPPLVLLLSEGTPRGKKDAANALISLCIYQGNKIRAVRVGVVPILIELLKEPQSGMQDEVIAILSILSTNPEGNLAIGKEEVVPFLVEAIGSGSSNSNENAVAVLVELCSRDERYLVEAEEHGVIGKLIDLLQHGTDKGKRKAGQLLKTMTQMQDHLPTETND</sequence>
<dbReference type="Proteomes" id="UP001055811">
    <property type="component" value="Linkage Group LG04"/>
</dbReference>
<evidence type="ECO:0000313" key="2">
    <source>
        <dbReference type="Proteomes" id="UP001055811"/>
    </source>
</evidence>
<gene>
    <name evidence="1" type="ORF">L2E82_26094</name>
</gene>
<accession>A0ACB9E5R7</accession>